<dbReference type="GO" id="GO:0000155">
    <property type="term" value="F:phosphorelay sensor kinase activity"/>
    <property type="evidence" value="ECO:0007669"/>
    <property type="project" value="InterPro"/>
</dbReference>
<dbReference type="Pfam" id="PF01627">
    <property type="entry name" value="Hpt"/>
    <property type="match status" value="2"/>
</dbReference>
<organism evidence="13 14">
    <name type="scientific">Pedosphaera parvula (strain Ellin514)</name>
    <dbReference type="NCBI Taxonomy" id="320771"/>
    <lineage>
        <taxon>Bacteria</taxon>
        <taxon>Pseudomonadati</taxon>
        <taxon>Verrucomicrobiota</taxon>
        <taxon>Pedosphaerae</taxon>
        <taxon>Pedosphaerales</taxon>
        <taxon>Pedosphaeraceae</taxon>
        <taxon>Pedosphaera</taxon>
    </lineage>
</organism>
<reference evidence="13 14" key="1">
    <citation type="journal article" date="2011" name="J. Bacteriol.">
        <title>Genome sequence of 'Pedosphaera parvula' Ellin514, an aerobic Verrucomicrobial isolate from pasture soil.</title>
        <authorList>
            <person name="Kant R."/>
            <person name="van Passel M.W."/>
            <person name="Sangwan P."/>
            <person name="Palva A."/>
            <person name="Lucas S."/>
            <person name="Copeland A."/>
            <person name="Lapidus A."/>
            <person name="Glavina Del Rio T."/>
            <person name="Dalin E."/>
            <person name="Tice H."/>
            <person name="Bruce D."/>
            <person name="Goodwin L."/>
            <person name="Pitluck S."/>
            <person name="Chertkov O."/>
            <person name="Larimer F.W."/>
            <person name="Land M.L."/>
            <person name="Hauser L."/>
            <person name="Brettin T.S."/>
            <person name="Detter J.C."/>
            <person name="Han S."/>
            <person name="de Vos W.M."/>
            <person name="Janssen P.H."/>
            <person name="Smidt H."/>
        </authorList>
    </citation>
    <scope>NUCLEOTIDE SEQUENCE [LARGE SCALE GENOMIC DNA]</scope>
    <source>
        <strain evidence="13 14">Ellin514</strain>
    </source>
</reference>
<dbReference type="InterPro" id="IPR004358">
    <property type="entry name" value="Sig_transdc_His_kin-like_C"/>
</dbReference>
<dbReference type="SUPFAM" id="SSF47226">
    <property type="entry name" value="Histidine-containing phosphotransfer domain, HPT domain"/>
    <property type="match status" value="2"/>
</dbReference>
<dbReference type="EC" id="2.7.13.3" evidence="2"/>
<keyword evidence="5 13" id="KW-0418">Kinase</keyword>
<feature type="compositionally biased region" description="Polar residues" evidence="8">
    <location>
        <begin position="162"/>
        <end position="174"/>
    </location>
</feature>
<dbReference type="FunFam" id="3.30.565.10:FF:000016">
    <property type="entry name" value="Chemotaxis protein CheA, putative"/>
    <property type="match status" value="1"/>
</dbReference>
<evidence type="ECO:0000256" key="7">
    <source>
        <dbReference type="PROSITE-ProRule" id="PRU00169"/>
    </source>
</evidence>
<sequence length="1084" mass="118950">MSTPLHDMPELRASFEADTGTLMELASEQLAALDRAEPNYSITPSLRNTIHSLRGAAAMVGAQPLSSILEDYERLLEVADSFKLTAREKAQQAYSFLRNKLQHLRTAIQETLAGHTEKARSCYEIMHGEVLATWGEYFYPSSREDNDSSLRGKHERKIIQKTPRNTPKATSSDKQPAESEDVARQFLSSLGVAGPAPKSAPKVAPEPAPAPKVAAPEPAPAPKVAASAPAPAVAPVKAEPVAPVEQVDPEMLSYFVLETTESLTEMEALLFEWEKTPSDPRIHQSVFRLAHTIKGAANSVGLVRIGQLFHDLEDLLDTRVAGRAFARLDELIQLIFDVSDTVKGLVREAQTGVADAVIATRVVELGRRFHEMANAPAASAKVEPANVAVVATPQTTPTITISTADRKDASLAVGGVETLRKDAGSRPELSAPVVTEAVKESAETKIEAADKTENQESQTIRVDSDRLDLLMNLIGELVISRSRLERKLADISQLKEEMFLGKTRLFHAITDFQTGYEYSQPGVERRSLAAGADNSSAAGFNENSGSNKGRVSSGPAGFSELEFDQYNDFNILARTLMEIGTDTGEIFSQLNGFFDAFGEETEQFSKITSRLQDEITRVRMMPLTVLFQRLKRSARDAARKERKEIDFVSIDNDARLDKLILDQLYTPLLHIVRNAVSHGLESKERREKAGKNVEGRISLQASCVANQVVIEVSDDGRGLDLAAIRTVAIQRGLLRADSEVNDEMLTQFIFESRFSTASSVTDVSGRGVGLDVVRQEISRLGGTIHVRSVIGEGCTFVIHLPLTLAINQAMFITAGTETCALPLNFVERVLDVGTRSVSMSGTQELVETQDGLVPLVRLHRLLKVSRNSHTDGALVLARVADRRVAIAVDRVLRRQDIVVKPLGPLLQGHPLFSGATLAGDGRVVMIVDLPRLLQAQQTFASQTTTSIEEKQPVFEAKPSTRPTILVVDDSLSVRKVIEKHLKALHFNVELAIDGLDALEKLRNVPVSLVLTDLEMPRMHGFELIAEIRRHESFHAVPVIVVTSRDAEKHRLHAASLGANDYIIKPFSREQLAERIDHYLSIEHS</sequence>
<dbReference type="Pfam" id="PF00072">
    <property type="entry name" value="Response_reg"/>
    <property type="match status" value="1"/>
</dbReference>
<evidence type="ECO:0000259" key="9">
    <source>
        <dbReference type="PROSITE" id="PS50109"/>
    </source>
</evidence>
<dbReference type="AlphaFoldDB" id="B9XDM3"/>
<dbReference type="EMBL" id="ABOX02000006">
    <property type="protein sequence ID" value="EEF62169.1"/>
    <property type="molecule type" value="Genomic_DNA"/>
</dbReference>
<dbReference type="SMART" id="SM00387">
    <property type="entry name" value="HATPase_c"/>
    <property type="match status" value="1"/>
</dbReference>
<evidence type="ECO:0000256" key="2">
    <source>
        <dbReference type="ARBA" id="ARBA00012438"/>
    </source>
</evidence>
<evidence type="ECO:0000259" key="11">
    <source>
        <dbReference type="PROSITE" id="PS50851"/>
    </source>
</evidence>
<dbReference type="SMART" id="SM00260">
    <property type="entry name" value="CheW"/>
    <property type="match status" value="1"/>
</dbReference>
<keyword evidence="4" id="KW-0808">Transferase</keyword>
<dbReference type="Gene3D" id="2.30.30.40">
    <property type="entry name" value="SH3 Domains"/>
    <property type="match status" value="1"/>
</dbReference>
<dbReference type="Pfam" id="PF02518">
    <property type="entry name" value="HATPase_c"/>
    <property type="match status" value="1"/>
</dbReference>
<dbReference type="InterPro" id="IPR051315">
    <property type="entry name" value="Bact_Chemotaxis_CheA"/>
</dbReference>
<evidence type="ECO:0000256" key="5">
    <source>
        <dbReference type="ARBA" id="ARBA00022777"/>
    </source>
</evidence>
<dbReference type="Proteomes" id="UP000003688">
    <property type="component" value="Unassembled WGS sequence"/>
</dbReference>
<dbReference type="Gene3D" id="1.20.120.160">
    <property type="entry name" value="HPT domain"/>
    <property type="match status" value="2"/>
</dbReference>
<dbReference type="InterPro" id="IPR001789">
    <property type="entry name" value="Sig_transdc_resp-reg_receiver"/>
</dbReference>
<dbReference type="PRINTS" id="PR00344">
    <property type="entry name" value="BCTRLSENSOR"/>
</dbReference>
<evidence type="ECO:0000259" key="12">
    <source>
        <dbReference type="PROSITE" id="PS50894"/>
    </source>
</evidence>
<dbReference type="PANTHER" id="PTHR43395">
    <property type="entry name" value="SENSOR HISTIDINE KINASE CHEA"/>
    <property type="match status" value="1"/>
</dbReference>
<gene>
    <name evidence="13" type="ORF">Cflav_PD6444</name>
</gene>
<dbReference type="InterPro" id="IPR005467">
    <property type="entry name" value="His_kinase_dom"/>
</dbReference>
<feature type="domain" description="Histidine kinase" evidence="9">
    <location>
        <begin position="599"/>
        <end position="804"/>
    </location>
</feature>
<accession>B9XDM3</accession>
<dbReference type="SUPFAM" id="SSF52172">
    <property type="entry name" value="CheY-like"/>
    <property type="match status" value="1"/>
</dbReference>
<feature type="domain" description="CheW-like" evidence="11">
    <location>
        <begin position="806"/>
        <end position="938"/>
    </location>
</feature>
<evidence type="ECO:0000313" key="14">
    <source>
        <dbReference type="Proteomes" id="UP000003688"/>
    </source>
</evidence>
<feature type="compositionally biased region" description="Low complexity" evidence="8">
    <location>
        <begin position="211"/>
        <end position="225"/>
    </location>
</feature>
<dbReference type="GO" id="GO:0005737">
    <property type="term" value="C:cytoplasm"/>
    <property type="evidence" value="ECO:0007669"/>
    <property type="project" value="InterPro"/>
</dbReference>
<feature type="modified residue" description="Phosphohistidine" evidence="6">
    <location>
        <position position="291"/>
    </location>
</feature>
<dbReference type="Pfam" id="PF02895">
    <property type="entry name" value="H-kinase_dim"/>
    <property type="match status" value="1"/>
</dbReference>
<dbReference type="InterPro" id="IPR037006">
    <property type="entry name" value="CheA-like_homodim_sf"/>
</dbReference>
<protein>
    <recommendedName>
        <fullName evidence="2">histidine kinase</fullName>
        <ecNumber evidence="2">2.7.13.3</ecNumber>
    </recommendedName>
</protein>
<feature type="compositionally biased region" description="Basic and acidic residues" evidence="8">
    <location>
        <begin position="143"/>
        <end position="152"/>
    </location>
</feature>
<comment type="catalytic activity">
    <reaction evidence="1">
        <text>ATP + protein L-histidine = ADP + protein N-phospho-L-histidine.</text>
        <dbReference type="EC" id="2.7.13.3"/>
    </reaction>
</comment>
<proteinExistence type="predicted"/>
<dbReference type="InterPro" id="IPR003594">
    <property type="entry name" value="HATPase_dom"/>
</dbReference>
<evidence type="ECO:0000256" key="1">
    <source>
        <dbReference type="ARBA" id="ARBA00000085"/>
    </source>
</evidence>
<dbReference type="SMART" id="SM00448">
    <property type="entry name" value="REC"/>
    <property type="match status" value="1"/>
</dbReference>
<keyword evidence="14" id="KW-1185">Reference proteome</keyword>
<evidence type="ECO:0000256" key="8">
    <source>
        <dbReference type="SAM" id="MobiDB-lite"/>
    </source>
</evidence>
<feature type="modified residue" description="Phosphohistidine" evidence="6">
    <location>
        <position position="51"/>
    </location>
</feature>
<feature type="domain" description="Response regulatory" evidence="10">
    <location>
        <begin position="963"/>
        <end position="1079"/>
    </location>
</feature>
<feature type="domain" description="HPt" evidence="12">
    <location>
        <begin position="244"/>
        <end position="349"/>
    </location>
</feature>
<evidence type="ECO:0000256" key="4">
    <source>
        <dbReference type="ARBA" id="ARBA00022679"/>
    </source>
</evidence>
<evidence type="ECO:0000256" key="3">
    <source>
        <dbReference type="ARBA" id="ARBA00022553"/>
    </source>
</evidence>
<dbReference type="InterPro" id="IPR036061">
    <property type="entry name" value="CheW-like_dom_sf"/>
</dbReference>
<feature type="region of interest" description="Disordered" evidence="8">
    <location>
        <begin position="143"/>
        <end position="225"/>
    </location>
</feature>
<evidence type="ECO:0000259" key="10">
    <source>
        <dbReference type="PROSITE" id="PS50110"/>
    </source>
</evidence>
<dbReference type="InterPro" id="IPR036641">
    <property type="entry name" value="HPT_dom_sf"/>
</dbReference>
<keyword evidence="3 7" id="KW-0597">Phosphoprotein</keyword>
<feature type="domain" description="HPt" evidence="12">
    <location>
        <begin position="4"/>
        <end position="111"/>
    </location>
</feature>
<feature type="modified residue" description="4-aspartylphosphate" evidence="7">
    <location>
        <position position="1012"/>
    </location>
</feature>
<dbReference type="InterPro" id="IPR004105">
    <property type="entry name" value="CheA-like_dim"/>
</dbReference>
<dbReference type="GO" id="GO:0006935">
    <property type="term" value="P:chemotaxis"/>
    <property type="evidence" value="ECO:0007669"/>
    <property type="project" value="InterPro"/>
</dbReference>
<dbReference type="OrthoDB" id="9803176at2"/>
<dbReference type="InterPro" id="IPR002545">
    <property type="entry name" value="CheW-lke_dom"/>
</dbReference>
<comment type="caution">
    <text evidence="13">The sequence shown here is derived from an EMBL/GenBank/DDBJ whole genome shotgun (WGS) entry which is preliminary data.</text>
</comment>
<dbReference type="SMART" id="SM00073">
    <property type="entry name" value="HPT"/>
    <property type="match status" value="1"/>
</dbReference>
<dbReference type="STRING" id="320771.Cflav_PD6444"/>
<dbReference type="Gene3D" id="1.10.287.560">
    <property type="entry name" value="Histidine kinase CheA-like, homodimeric domain"/>
    <property type="match status" value="1"/>
</dbReference>
<dbReference type="SUPFAM" id="SSF50341">
    <property type="entry name" value="CheW-like"/>
    <property type="match status" value="1"/>
</dbReference>
<dbReference type="InterPro" id="IPR036097">
    <property type="entry name" value="HisK_dim/P_sf"/>
</dbReference>
<dbReference type="SUPFAM" id="SSF55874">
    <property type="entry name" value="ATPase domain of HSP90 chaperone/DNA topoisomerase II/histidine kinase"/>
    <property type="match status" value="1"/>
</dbReference>
<dbReference type="InterPro" id="IPR008207">
    <property type="entry name" value="Sig_transdc_His_kin_Hpt_dom"/>
</dbReference>
<feature type="compositionally biased region" description="Polar residues" evidence="8">
    <location>
        <begin position="534"/>
        <end position="550"/>
    </location>
</feature>
<name>B9XDM3_PEDPL</name>
<dbReference type="PROSITE" id="PS50109">
    <property type="entry name" value="HIS_KIN"/>
    <property type="match status" value="1"/>
</dbReference>
<evidence type="ECO:0000256" key="6">
    <source>
        <dbReference type="PROSITE-ProRule" id="PRU00110"/>
    </source>
</evidence>
<dbReference type="RefSeq" id="WP_007413921.1">
    <property type="nucleotide sequence ID" value="NZ_ABOX02000006.1"/>
</dbReference>
<dbReference type="SUPFAM" id="SSF47384">
    <property type="entry name" value="Homodimeric domain of signal transducing histidine kinase"/>
    <property type="match status" value="1"/>
</dbReference>
<dbReference type="PROSITE" id="PS50894">
    <property type="entry name" value="HPT"/>
    <property type="match status" value="2"/>
</dbReference>
<dbReference type="Gene3D" id="3.40.50.2300">
    <property type="match status" value="1"/>
</dbReference>
<dbReference type="Gene3D" id="3.30.565.10">
    <property type="entry name" value="Histidine kinase-like ATPase, C-terminal domain"/>
    <property type="match status" value="1"/>
</dbReference>
<dbReference type="PROSITE" id="PS50851">
    <property type="entry name" value="CHEW"/>
    <property type="match status" value="1"/>
</dbReference>
<dbReference type="InterPro" id="IPR036890">
    <property type="entry name" value="HATPase_C_sf"/>
</dbReference>
<feature type="region of interest" description="Disordered" evidence="8">
    <location>
        <begin position="534"/>
        <end position="553"/>
    </location>
</feature>
<dbReference type="InterPro" id="IPR011006">
    <property type="entry name" value="CheY-like_superfamily"/>
</dbReference>
<dbReference type="SMART" id="SM01231">
    <property type="entry name" value="H-kinase_dim"/>
    <property type="match status" value="1"/>
</dbReference>
<dbReference type="CDD" id="cd00088">
    <property type="entry name" value="HPT"/>
    <property type="match status" value="1"/>
</dbReference>
<dbReference type="PANTHER" id="PTHR43395:SF8">
    <property type="entry name" value="HISTIDINE KINASE"/>
    <property type="match status" value="1"/>
</dbReference>
<dbReference type="Pfam" id="PF01584">
    <property type="entry name" value="CheW"/>
    <property type="match status" value="1"/>
</dbReference>
<evidence type="ECO:0000313" key="13">
    <source>
        <dbReference type="EMBL" id="EEF62169.1"/>
    </source>
</evidence>
<dbReference type="PROSITE" id="PS50110">
    <property type="entry name" value="RESPONSE_REGULATORY"/>
    <property type="match status" value="1"/>
</dbReference>